<protein>
    <submittedName>
        <fullName evidence="3">Uncharacterized protein</fullName>
    </submittedName>
</protein>
<evidence type="ECO:0000256" key="1">
    <source>
        <dbReference type="SAM" id="Coils"/>
    </source>
</evidence>
<gene>
    <name evidence="3" type="ORF">AAE3_LOCUS11827</name>
</gene>
<comment type="caution">
    <text evidence="3">The sequence shown here is derived from an EMBL/GenBank/DDBJ whole genome shotgun (WGS) entry which is preliminary data.</text>
</comment>
<feature type="region of interest" description="Disordered" evidence="2">
    <location>
        <begin position="198"/>
        <end position="241"/>
    </location>
</feature>
<name>A0A8S0W458_CYCAE</name>
<dbReference type="Proteomes" id="UP000467700">
    <property type="component" value="Unassembled WGS sequence"/>
</dbReference>
<evidence type="ECO:0000256" key="2">
    <source>
        <dbReference type="SAM" id="MobiDB-lite"/>
    </source>
</evidence>
<feature type="region of interest" description="Disordered" evidence="2">
    <location>
        <begin position="135"/>
        <end position="180"/>
    </location>
</feature>
<feature type="compositionally biased region" description="Pro residues" evidence="2">
    <location>
        <begin position="158"/>
        <end position="167"/>
    </location>
</feature>
<feature type="compositionally biased region" description="Polar residues" evidence="2">
    <location>
        <begin position="208"/>
        <end position="241"/>
    </location>
</feature>
<dbReference type="OrthoDB" id="3068336at2759"/>
<evidence type="ECO:0000313" key="3">
    <source>
        <dbReference type="EMBL" id="CAA7269625.1"/>
    </source>
</evidence>
<dbReference type="EMBL" id="CACVBS010000079">
    <property type="protein sequence ID" value="CAA7269625.1"/>
    <property type="molecule type" value="Genomic_DNA"/>
</dbReference>
<reference evidence="3 4" key="1">
    <citation type="submission" date="2020-01" db="EMBL/GenBank/DDBJ databases">
        <authorList>
            <person name="Gupta K D."/>
        </authorList>
    </citation>
    <scope>NUCLEOTIDE SEQUENCE [LARGE SCALE GENOMIC DNA]</scope>
</reference>
<proteinExistence type="predicted"/>
<feature type="coiled-coil region" evidence="1">
    <location>
        <begin position="91"/>
        <end position="118"/>
    </location>
</feature>
<accession>A0A8S0W458</accession>
<organism evidence="3 4">
    <name type="scientific">Cyclocybe aegerita</name>
    <name type="common">Black poplar mushroom</name>
    <name type="synonym">Agrocybe aegerita</name>
    <dbReference type="NCBI Taxonomy" id="1973307"/>
    <lineage>
        <taxon>Eukaryota</taxon>
        <taxon>Fungi</taxon>
        <taxon>Dikarya</taxon>
        <taxon>Basidiomycota</taxon>
        <taxon>Agaricomycotina</taxon>
        <taxon>Agaricomycetes</taxon>
        <taxon>Agaricomycetidae</taxon>
        <taxon>Agaricales</taxon>
        <taxon>Agaricineae</taxon>
        <taxon>Bolbitiaceae</taxon>
        <taxon>Cyclocybe</taxon>
    </lineage>
</organism>
<keyword evidence="4" id="KW-1185">Reference proteome</keyword>
<dbReference type="AlphaFoldDB" id="A0A8S0W458"/>
<keyword evidence="1" id="KW-0175">Coiled coil</keyword>
<evidence type="ECO:0000313" key="4">
    <source>
        <dbReference type="Proteomes" id="UP000467700"/>
    </source>
</evidence>
<sequence length="241" mass="26907">MFGFSKVFRFSKKEKKPTVHLPPNWPSSLHNKCDVPTCLFPNPPQAAEGRYNCQGGFRGFECQGTYFVTGSMARTMVKNHVFLTRRASDVRFKAQKALEAHRQRLIELQQAMAEAKVVPAATYGLKVAYEPSTQCLSTKSLPPTPGLSQRPKRRPSAPRLPPSPAPSAPAGSPVHRPLHPRSVRQHYPADRVVHHCHNVSRQPRPLPSSASRRTTAPSQQSSLSVQNHTRQYGSSYTYAKF</sequence>